<comment type="caution">
    <text evidence="3">The sequence shown here is derived from an EMBL/GenBank/DDBJ whole genome shotgun (WGS) entry which is preliminary data.</text>
</comment>
<dbReference type="RefSeq" id="WP_118664837.1">
    <property type="nucleotide sequence ID" value="NZ_CP022725.1"/>
</dbReference>
<feature type="transmembrane region" description="Helical" evidence="1">
    <location>
        <begin position="86"/>
        <end position="111"/>
    </location>
</feature>
<keyword evidence="1" id="KW-0472">Membrane</keyword>
<evidence type="ECO:0000256" key="1">
    <source>
        <dbReference type="SAM" id="Phobius"/>
    </source>
</evidence>
<evidence type="ECO:0000313" key="3">
    <source>
        <dbReference type="EMBL" id="TKJ86120.1"/>
    </source>
</evidence>
<reference evidence="3 4" key="1">
    <citation type="journal article" date="2019" name="Sci. Rep.">
        <title>Differences in resource use lead to coexistence of seed-transmitted microbial populations.</title>
        <authorList>
            <person name="Torres-Cortes G."/>
            <person name="Garcia B.J."/>
            <person name="Compant S."/>
            <person name="Rezki S."/>
            <person name="Jones P."/>
            <person name="Preveaux A."/>
            <person name="Briand M."/>
            <person name="Roulet A."/>
            <person name="Bouchez O."/>
            <person name="Jacobson D."/>
            <person name="Barret M."/>
        </authorList>
    </citation>
    <scope>NUCLEOTIDE SEQUENCE [LARGE SCALE GENOMIC DNA]</scope>
    <source>
        <strain evidence="3 4">CFBP13511</strain>
    </source>
</reference>
<dbReference type="OrthoDB" id="6638471at2"/>
<organism evidence="3 4">
    <name type="scientific">Erwinia persicina</name>
    <dbReference type="NCBI Taxonomy" id="55211"/>
    <lineage>
        <taxon>Bacteria</taxon>
        <taxon>Pseudomonadati</taxon>
        <taxon>Pseudomonadota</taxon>
        <taxon>Gammaproteobacteria</taxon>
        <taxon>Enterobacterales</taxon>
        <taxon>Erwiniaceae</taxon>
        <taxon>Erwinia</taxon>
    </lineage>
</organism>
<keyword evidence="1" id="KW-0812">Transmembrane</keyword>
<evidence type="ECO:0000313" key="2">
    <source>
        <dbReference type="EMBL" id="MBD8108107.1"/>
    </source>
</evidence>
<reference evidence="2 5" key="2">
    <citation type="journal article" date="2020" name="FEMS Microbiol. Ecol.">
        <title>Temporal dynamics of bacterial communities during seed development and maturation.</title>
        <authorList>
            <person name="Chesneau G."/>
            <person name="Torres-Cortes G."/>
            <person name="Briand M."/>
            <person name="Darrasse A."/>
            <person name="Preveaux A."/>
            <person name="Marais C."/>
            <person name="Jacques M.A."/>
            <person name="Shade A."/>
            <person name="Barret M."/>
        </authorList>
    </citation>
    <scope>NUCLEOTIDE SEQUENCE [LARGE SCALE GENOMIC DNA]</scope>
    <source>
        <strain evidence="2 5">CFBP13732</strain>
    </source>
</reference>
<dbReference type="Proteomes" id="UP000661012">
    <property type="component" value="Unassembled WGS sequence"/>
</dbReference>
<dbReference type="Proteomes" id="UP000306393">
    <property type="component" value="Unassembled WGS sequence"/>
</dbReference>
<dbReference type="EMBL" id="JACYNN010000014">
    <property type="protein sequence ID" value="MBD8108107.1"/>
    <property type="molecule type" value="Genomic_DNA"/>
</dbReference>
<accession>A0A3S7S7J5</accession>
<feature type="transmembrane region" description="Helical" evidence="1">
    <location>
        <begin position="45"/>
        <end position="65"/>
    </location>
</feature>
<keyword evidence="1" id="KW-1133">Transmembrane helix</keyword>
<proteinExistence type="predicted"/>
<evidence type="ECO:0000313" key="5">
    <source>
        <dbReference type="Proteomes" id="UP000661012"/>
    </source>
</evidence>
<feature type="transmembrane region" description="Helical" evidence="1">
    <location>
        <begin position="21"/>
        <end position="39"/>
    </location>
</feature>
<protein>
    <submittedName>
        <fullName evidence="3">Uncharacterized protein</fullName>
    </submittedName>
</protein>
<evidence type="ECO:0000313" key="4">
    <source>
        <dbReference type="Proteomes" id="UP000306393"/>
    </source>
</evidence>
<sequence length="118" mass="13724">MSLSKKAIKEQDDRLREKLKRWDDLAFIPFIAIPLALYLTLGRTLAMLTPLLWVIYSAAYLCLFHHRLKGFSTDELRSIATVWRNYPFRVFCWLLLIAAGLCVVAVIVQYLKAAFFIK</sequence>
<gene>
    <name evidence="3" type="ORF">EpCFBP13511_18525</name>
    <name evidence="2" type="ORF">IFT93_17065</name>
</gene>
<keyword evidence="5" id="KW-1185">Reference proteome</keyword>
<dbReference type="AlphaFoldDB" id="A0A3S7S7J5"/>
<dbReference type="STRING" id="1219360.GCA_001571305_04481"/>
<name>A0A3S7S7J5_9GAMM</name>
<dbReference type="KEGG" id="epe:CI789_16340"/>
<dbReference type="EMBL" id="QGAC01000020">
    <property type="protein sequence ID" value="TKJ86120.1"/>
    <property type="molecule type" value="Genomic_DNA"/>
</dbReference>